<evidence type="ECO:0000313" key="2">
    <source>
        <dbReference type="Proteomes" id="UP000002516"/>
    </source>
</evidence>
<dbReference type="KEGG" id="xft:PD_0918"/>
<dbReference type="AlphaFoldDB" id="Q87CX9"/>
<protein>
    <submittedName>
        <fullName evidence="1">Phage-related protein</fullName>
    </submittedName>
</protein>
<dbReference type="Proteomes" id="UP000002516">
    <property type="component" value="Chromosome"/>
</dbReference>
<dbReference type="Pfam" id="PF12472">
    <property type="entry name" value="DUF3693"/>
    <property type="match status" value="1"/>
</dbReference>
<dbReference type="InterPro" id="IPR021096">
    <property type="entry name" value="Vibrio_phage_VSK_Orf152"/>
</dbReference>
<keyword evidence="2" id="KW-1185">Reference proteome</keyword>
<gene>
    <name evidence="1" type="ordered locus">PD_0918</name>
</gene>
<dbReference type="RefSeq" id="WP_011097849.1">
    <property type="nucleotide sequence ID" value="NC_004556.1"/>
</dbReference>
<organism evidence="1 2">
    <name type="scientific">Xylella fastidiosa (strain Temecula1 / ATCC 700964)</name>
    <dbReference type="NCBI Taxonomy" id="183190"/>
    <lineage>
        <taxon>Bacteria</taxon>
        <taxon>Pseudomonadati</taxon>
        <taxon>Pseudomonadota</taxon>
        <taxon>Gammaproteobacteria</taxon>
        <taxon>Lysobacterales</taxon>
        <taxon>Lysobacteraceae</taxon>
        <taxon>Xylella</taxon>
    </lineage>
</organism>
<dbReference type="EMBL" id="AE009442">
    <property type="protein sequence ID" value="AAO28783.1"/>
    <property type="molecule type" value="Genomic_DNA"/>
</dbReference>
<accession>Q87CX9</accession>
<reference evidence="1 2" key="1">
    <citation type="journal article" date="2003" name="J. Bacteriol.">
        <title>Comparative analyses of the complete genome sequences of Pierce's disease and citrus variegated chlorosis strains of Xylella fastidiosa.</title>
        <authorList>
            <person name="Van Sluys M.A."/>
            <person name="de Oliveira M.C."/>
            <person name="Monteiro-Vitorello C.B."/>
            <person name="Miyaki C.Y."/>
            <person name="Furlan L.R."/>
            <person name="Camargo L.E."/>
            <person name="da Silva A.C."/>
            <person name="Moon D.H."/>
            <person name="Takita M.A."/>
            <person name="Lemos E.G."/>
            <person name="Machado M.A."/>
            <person name="Ferro M.I."/>
            <person name="da Silva F.R."/>
            <person name="Goldman M.H."/>
            <person name="Goldman G.H."/>
            <person name="Lemos M.V."/>
            <person name="El-Dorry H."/>
            <person name="Tsai S.M."/>
            <person name="Carrer H."/>
            <person name="Carraro D.M."/>
            <person name="de Oliveira R.C."/>
            <person name="Nunes L.R."/>
            <person name="Siqueira W.J."/>
            <person name="Coutinho L.L."/>
            <person name="Kimura E.T."/>
            <person name="Ferro E.S."/>
            <person name="Harakava R."/>
            <person name="Kuramae E.E."/>
            <person name="Marino C.L."/>
            <person name="Giglioti E."/>
            <person name="Abreu I.L."/>
            <person name="Alves L.M."/>
            <person name="do Amaral A.M."/>
            <person name="Baia G.S."/>
            <person name="Blanco S.R."/>
            <person name="Brito M.S."/>
            <person name="Cannavan F.S."/>
            <person name="Celestino A.V."/>
            <person name="da Cunha A.F."/>
            <person name="Fenille R.C."/>
            <person name="Ferro J.A."/>
            <person name="Formighieri E.F."/>
            <person name="Kishi L.T."/>
            <person name="Leoni S.G."/>
            <person name="Oliveira A.R."/>
            <person name="Rosa V.E.Jr."/>
            <person name="Sassaki F.T."/>
            <person name="Sena J.A."/>
            <person name="de Souza A.A."/>
            <person name="Truffi D."/>
            <person name="Tsukumo F."/>
            <person name="Yanai G.M."/>
            <person name="Zaros L.G."/>
            <person name="Civerolo E.L."/>
            <person name="Simpson A.J."/>
            <person name="Almeida N.F.Jr."/>
            <person name="Setubal J.C."/>
            <person name="Kitajima J.P."/>
        </authorList>
    </citation>
    <scope>NUCLEOTIDE SEQUENCE [LARGE SCALE GENOMIC DNA]</scope>
    <source>
        <strain evidence="2">Temecula1 / ATCC 700964</strain>
    </source>
</reference>
<proteinExistence type="predicted"/>
<dbReference type="HOGENOM" id="CLU_147442_0_0_6"/>
<name>Q87CX9_XYLFT</name>
<sequence length="151" mass="17088">MHTEKLIKLCVQQALRNSVRGLAEELGLNSVSINDWKLGYKPIPEERIRQLAKFAGEDPGHWLLLIKSEQEKGDLGKEWAKLYKKLTATAATLLIGAGITCPNPSQAQSISEKFTNESSHNAYYVRWRRWVRELAISLKKRHTGTPLAHAQ</sequence>
<evidence type="ECO:0000313" key="1">
    <source>
        <dbReference type="EMBL" id="AAO28783.1"/>
    </source>
</evidence>